<dbReference type="Proteomes" id="UP001262767">
    <property type="component" value="Unassembled WGS sequence"/>
</dbReference>
<evidence type="ECO:0000313" key="2">
    <source>
        <dbReference type="Proteomes" id="UP001262767"/>
    </source>
</evidence>
<reference evidence="1" key="1">
    <citation type="submission" date="2023-07" db="EMBL/GenBank/DDBJ databases">
        <title>Sorghum-associated microbial communities from plants grown in Nebraska, USA.</title>
        <authorList>
            <person name="Schachtman D."/>
        </authorList>
    </citation>
    <scope>NUCLEOTIDE SEQUENCE</scope>
    <source>
        <strain evidence="1">BE44</strain>
    </source>
</reference>
<sequence length="119" mass="13415">MTAANNTSCLCPNCKTDLNKIRFTQFHVHLYVDNFLTPDLTNHLRDLKSKRKLNKYVLDALIKTKDLSSVDFDLIKKSIMRIESILEITSDKALAKTLSNELELIKSSFLVDSTAPGAV</sequence>
<dbReference type="AlphaFoldDB" id="A0AAW8LL71"/>
<proteinExistence type="predicted"/>
<dbReference type="EMBL" id="JAVDSC010000039">
    <property type="protein sequence ID" value="MDR6631221.1"/>
    <property type="molecule type" value="Genomic_DNA"/>
</dbReference>
<accession>A0AAW8LL71</accession>
<evidence type="ECO:0000313" key="1">
    <source>
        <dbReference type="EMBL" id="MDR6631221.1"/>
    </source>
</evidence>
<gene>
    <name evidence="1" type="ORF">J2X86_003289</name>
</gene>
<organism evidence="1 2">
    <name type="scientific">Acinetobacter lwoffii</name>
    <dbReference type="NCBI Taxonomy" id="28090"/>
    <lineage>
        <taxon>Bacteria</taxon>
        <taxon>Pseudomonadati</taxon>
        <taxon>Pseudomonadota</taxon>
        <taxon>Gammaproteobacteria</taxon>
        <taxon>Moraxellales</taxon>
        <taxon>Moraxellaceae</taxon>
        <taxon>Acinetobacter</taxon>
    </lineage>
</organism>
<protein>
    <recommendedName>
        <fullName evidence="3">C2H2-type domain-containing protein</fullName>
    </recommendedName>
</protein>
<name>A0AAW8LL71_ACILW</name>
<dbReference type="RefSeq" id="WP_310078465.1">
    <property type="nucleotide sequence ID" value="NZ_JAVDSC010000039.1"/>
</dbReference>
<comment type="caution">
    <text evidence="1">The sequence shown here is derived from an EMBL/GenBank/DDBJ whole genome shotgun (WGS) entry which is preliminary data.</text>
</comment>
<evidence type="ECO:0008006" key="3">
    <source>
        <dbReference type="Google" id="ProtNLM"/>
    </source>
</evidence>